<evidence type="ECO:0000259" key="9">
    <source>
        <dbReference type="Pfam" id="PF21082"/>
    </source>
</evidence>
<evidence type="ECO:0000256" key="6">
    <source>
        <dbReference type="ARBA" id="ARBA00023136"/>
    </source>
</evidence>
<dbReference type="GO" id="GO:0005886">
    <property type="term" value="C:plasma membrane"/>
    <property type="evidence" value="ECO:0007669"/>
    <property type="project" value="UniProtKB-SubCell"/>
</dbReference>
<keyword evidence="12" id="KW-1185">Reference proteome</keyword>
<feature type="domain" description="Mechanosensitive ion channel MscS C-terminal" evidence="9">
    <location>
        <begin position="187"/>
        <end position="274"/>
    </location>
</feature>
<comment type="caution">
    <text evidence="11">The sequence shown here is derived from an EMBL/GenBank/DDBJ whole genome shotgun (WGS) entry which is preliminary data.</text>
</comment>
<name>A0A0T5NNP8_9RHOB</name>
<dbReference type="Pfam" id="PF21082">
    <property type="entry name" value="MS_channel_3rd"/>
    <property type="match status" value="1"/>
</dbReference>
<dbReference type="InterPro" id="IPR010920">
    <property type="entry name" value="LSM_dom_sf"/>
</dbReference>
<evidence type="ECO:0000256" key="3">
    <source>
        <dbReference type="ARBA" id="ARBA00022475"/>
    </source>
</evidence>
<dbReference type="SUPFAM" id="SSF82861">
    <property type="entry name" value="Mechanosensitive channel protein MscS (YggB), transmembrane region"/>
    <property type="match status" value="1"/>
</dbReference>
<keyword evidence="3" id="KW-1003">Cell membrane</keyword>
<dbReference type="AlphaFoldDB" id="A0A0T5NNP8"/>
<dbReference type="Gene3D" id="2.30.30.60">
    <property type="match status" value="1"/>
</dbReference>
<dbReference type="InterPro" id="IPR049142">
    <property type="entry name" value="MS_channel_1st"/>
</dbReference>
<dbReference type="InterPro" id="IPR049278">
    <property type="entry name" value="MS_channel_C"/>
</dbReference>
<evidence type="ECO:0000259" key="8">
    <source>
        <dbReference type="Pfam" id="PF00924"/>
    </source>
</evidence>
<feature type="transmembrane region" description="Helical" evidence="7">
    <location>
        <begin position="24"/>
        <end position="46"/>
    </location>
</feature>
<dbReference type="InterPro" id="IPR023408">
    <property type="entry name" value="MscS_beta-dom_sf"/>
</dbReference>
<evidence type="ECO:0000313" key="11">
    <source>
        <dbReference type="EMBL" id="KRS10583.1"/>
    </source>
</evidence>
<reference evidence="11 12" key="1">
    <citation type="submission" date="2015-04" db="EMBL/GenBank/DDBJ databases">
        <title>The draft genome sequence of Roseovarius sp.R12b.</title>
        <authorList>
            <person name="Li G."/>
            <person name="Lai Q."/>
            <person name="Shao Z."/>
            <person name="Yan P."/>
        </authorList>
    </citation>
    <scope>NUCLEOTIDE SEQUENCE [LARGE SCALE GENOMIC DNA]</scope>
    <source>
        <strain evidence="11 12">R12B</strain>
    </source>
</reference>
<dbReference type="STRING" id="1641875.XM53_20665"/>
<dbReference type="PANTHER" id="PTHR30460:SF0">
    <property type="entry name" value="MODERATE CONDUCTANCE MECHANOSENSITIVE CHANNEL YBIO"/>
    <property type="match status" value="1"/>
</dbReference>
<gene>
    <name evidence="11" type="ORF">XM53_20665</name>
</gene>
<comment type="subcellular location">
    <subcellularLocation>
        <location evidence="1">Cell membrane</location>
        <topology evidence="1">Multi-pass membrane protein</topology>
    </subcellularLocation>
</comment>
<dbReference type="InterPro" id="IPR011014">
    <property type="entry name" value="MscS_channel_TM-2"/>
</dbReference>
<dbReference type="RefSeq" id="WP_057796696.1">
    <property type="nucleotide sequence ID" value="NZ_LAXJ01000029.1"/>
</dbReference>
<dbReference type="InterPro" id="IPR045276">
    <property type="entry name" value="YbiO_bact"/>
</dbReference>
<keyword evidence="6 7" id="KW-0472">Membrane</keyword>
<evidence type="ECO:0000256" key="2">
    <source>
        <dbReference type="ARBA" id="ARBA00008017"/>
    </source>
</evidence>
<accession>A0A0T5NNP8</accession>
<dbReference type="PANTHER" id="PTHR30460">
    <property type="entry name" value="MODERATE CONDUCTANCE MECHANOSENSITIVE CHANNEL YBIO"/>
    <property type="match status" value="1"/>
</dbReference>
<dbReference type="GO" id="GO:0008381">
    <property type="term" value="F:mechanosensitive monoatomic ion channel activity"/>
    <property type="evidence" value="ECO:0007669"/>
    <property type="project" value="InterPro"/>
</dbReference>
<dbReference type="EMBL" id="LAXJ01000029">
    <property type="protein sequence ID" value="KRS10583.1"/>
    <property type="molecule type" value="Genomic_DNA"/>
</dbReference>
<sequence length="303" mass="33387">MHFLNLQVTQAELLSGLISVSQTVAQIVLVMIVAWLVSAVLSRAITRMSKRTRTSKRSADEVKRIETSFRLIRFVSRLVVWALAVTISLSILGISVAPILTTAGVSGIAVGFAAQSLIKDYFSGLVLLLEGQLRIGDIVDIGGVAGQVEEMTLRYVRLRQLNGDVVYVPNGAITNLTNKTTDYSMAVIDVGVAYRENLQEALNVMESVAREFASETTWSTRILAEPEVFGVETLGDSSVILRLRLKVLPGEQWSIRREYLHRIKQRFDELGIEIPYPHLTLYAGQDKGGKAPAFRIEAPDGAE</sequence>
<evidence type="ECO:0000256" key="4">
    <source>
        <dbReference type="ARBA" id="ARBA00022692"/>
    </source>
</evidence>
<feature type="domain" description="Mechanosensitive ion channel MscS" evidence="8">
    <location>
        <begin position="117"/>
        <end position="178"/>
    </location>
</feature>
<dbReference type="FunFam" id="2.30.30.60:FF:000001">
    <property type="entry name" value="MscS Mechanosensitive ion channel"/>
    <property type="match status" value="1"/>
</dbReference>
<dbReference type="SUPFAM" id="SSF50182">
    <property type="entry name" value="Sm-like ribonucleoproteins"/>
    <property type="match status" value="1"/>
</dbReference>
<dbReference type="PATRIC" id="fig|1641875.4.peg.2697"/>
<dbReference type="SUPFAM" id="SSF82689">
    <property type="entry name" value="Mechanosensitive channel protein MscS (YggB), C-terminal domain"/>
    <property type="match status" value="1"/>
</dbReference>
<evidence type="ECO:0000256" key="5">
    <source>
        <dbReference type="ARBA" id="ARBA00022989"/>
    </source>
</evidence>
<dbReference type="Gene3D" id="1.10.287.1260">
    <property type="match status" value="1"/>
</dbReference>
<dbReference type="Pfam" id="PF21088">
    <property type="entry name" value="MS_channel_1st"/>
    <property type="match status" value="1"/>
</dbReference>
<keyword evidence="5 7" id="KW-1133">Transmembrane helix</keyword>
<keyword evidence="4 7" id="KW-0812">Transmembrane</keyword>
<dbReference type="InterPro" id="IPR006685">
    <property type="entry name" value="MscS_channel_2nd"/>
</dbReference>
<proteinExistence type="inferred from homology"/>
<dbReference type="OrthoDB" id="9814206at2"/>
<dbReference type="Pfam" id="PF00924">
    <property type="entry name" value="MS_channel_2nd"/>
    <property type="match status" value="1"/>
</dbReference>
<dbReference type="Proteomes" id="UP000051295">
    <property type="component" value="Unassembled WGS sequence"/>
</dbReference>
<evidence type="ECO:0000313" key="12">
    <source>
        <dbReference type="Proteomes" id="UP000051295"/>
    </source>
</evidence>
<protein>
    <submittedName>
        <fullName evidence="11">Mechanosensitive ion channel protein MscS</fullName>
    </submittedName>
</protein>
<feature type="transmembrane region" description="Helical" evidence="7">
    <location>
        <begin position="78"/>
        <end position="100"/>
    </location>
</feature>
<dbReference type="Gene3D" id="3.30.70.100">
    <property type="match status" value="1"/>
</dbReference>
<evidence type="ECO:0000256" key="7">
    <source>
        <dbReference type="SAM" id="Phobius"/>
    </source>
</evidence>
<feature type="domain" description="Mechanosensitive ion channel transmembrane helices 2/3" evidence="10">
    <location>
        <begin position="75"/>
        <end position="115"/>
    </location>
</feature>
<organism evidence="11 12">
    <name type="scientific">Roseovarius atlanticus</name>
    <dbReference type="NCBI Taxonomy" id="1641875"/>
    <lineage>
        <taxon>Bacteria</taxon>
        <taxon>Pseudomonadati</taxon>
        <taxon>Pseudomonadota</taxon>
        <taxon>Alphaproteobacteria</taxon>
        <taxon>Rhodobacterales</taxon>
        <taxon>Roseobacteraceae</taxon>
        <taxon>Roseovarius</taxon>
    </lineage>
</organism>
<evidence type="ECO:0000259" key="10">
    <source>
        <dbReference type="Pfam" id="PF21088"/>
    </source>
</evidence>
<dbReference type="InterPro" id="IPR011066">
    <property type="entry name" value="MscS_channel_C_sf"/>
</dbReference>
<comment type="similarity">
    <text evidence="2">Belongs to the MscS (TC 1.A.23) family.</text>
</comment>
<evidence type="ECO:0000256" key="1">
    <source>
        <dbReference type="ARBA" id="ARBA00004651"/>
    </source>
</evidence>